<accession>A0AAN6E8T0</accession>
<feature type="region of interest" description="Disordered" evidence="1">
    <location>
        <begin position="521"/>
        <end position="596"/>
    </location>
</feature>
<keyword evidence="2" id="KW-0472">Membrane</keyword>
<feature type="compositionally biased region" description="Polar residues" evidence="1">
    <location>
        <begin position="523"/>
        <end position="561"/>
    </location>
</feature>
<name>A0AAN6E8T0_9EURO</name>
<dbReference type="EMBL" id="MU404350">
    <property type="protein sequence ID" value="KAI1618873.1"/>
    <property type="molecule type" value="Genomic_DNA"/>
</dbReference>
<evidence type="ECO:0000256" key="2">
    <source>
        <dbReference type="SAM" id="Phobius"/>
    </source>
</evidence>
<organism evidence="3 4">
    <name type="scientific">Exophiala viscosa</name>
    <dbReference type="NCBI Taxonomy" id="2486360"/>
    <lineage>
        <taxon>Eukaryota</taxon>
        <taxon>Fungi</taxon>
        <taxon>Dikarya</taxon>
        <taxon>Ascomycota</taxon>
        <taxon>Pezizomycotina</taxon>
        <taxon>Eurotiomycetes</taxon>
        <taxon>Chaetothyriomycetidae</taxon>
        <taxon>Chaetothyriales</taxon>
        <taxon>Herpotrichiellaceae</taxon>
        <taxon>Exophiala</taxon>
    </lineage>
</organism>
<dbReference type="Proteomes" id="UP001203852">
    <property type="component" value="Unassembled WGS sequence"/>
</dbReference>
<keyword evidence="2" id="KW-0812">Transmembrane</keyword>
<keyword evidence="2" id="KW-1133">Transmembrane helix</keyword>
<proteinExistence type="predicted"/>
<feature type="compositionally biased region" description="Basic and acidic residues" evidence="1">
    <location>
        <begin position="383"/>
        <end position="403"/>
    </location>
</feature>
<feature type="transmembrane region" description="Helical" evidence="2">
    <location>
        <begin position="131"/>
        <end position="151"/>
    </location>
</feature>
<feature type="region of interest" description="Disordered" evidence="1">
    <location>
        <begin position="383"/>
        <end position="431"/>
    </location>
</feature>
<evidence type="ECO:0000313" key="3">
    <source>
        <dbReference type="EMBL" id="KAI1618873.1"/>
    </source>
</evidence>
<evidence type="ECO:0000256" key="1">
    <source>
        <dbReference type="SAM" id="MobiDB-lite"/>
    </source>
</evidence>
<dbReference type="AlphaFoldDB" id="A0AAN6E8T0"/>
<comment type="caution">
    <text evidence="3">The sequence shown here is derived from an EMBL/GenBank/DDBJ whole genome shotgun (WGS) entry which is preliminary data.</text>
</comment>
<feature type="region of interest" description="Disordered" evidence="1">
    <location>
        <begin position="263"/>
        <end position="307"/>
    </location>
</feature>
<gene>
    <name evidence="3" type="ORF">EDD36DRAFT_44190</name>
</gene>
<reference evidence="3" key="1">
    <citation type="journal article" date="2022" name="bioRxiv">
        <title>Deciphering the potential niche of two novel black yeast fungi from a biological soil crust based on their genomes, phenotypes, and melanin regulation.</title>
        <authorList>
            <consortium name="DOE Joint Genome Institute"/>
            <person name="Carr E.C."/>
            <person name="Barton Q."/>
            <person name="Grambo S."/>
            <person name="Sullivan M."/>
            <person name="Renfro C.M."/>
            <person name="Kuo A."/>
            <person name="Pangilinan J."/>
            <person name="Lipzen A."/>
            <person name="Keymanesh K."/>
            <person name="Savage E."/>
            <person name="Barry K."/>
            <person name="Grigoriev I.V."/>
            <person name="Riekhof W.R."/>
            <person name="Harris S.S."/>
        </authorList>
    </citation>
    <scope>NUCLEOTIDE SEQUENCE</scope>
    <source>
        <strain evidence="3">JF 03-4F</strain>
    </source>
</reference>
<feature type="transmembrane region" description="Helical" evidence="2">
    <location>
        <begin position="66"/>
        <end position="89"/>
    </location>
</feature>
<protein>
    <submittedName>
        <fullName evidence="3">Uncharacterized protein</fullName>
    </submittedName>
</protein>
<feature type="transmembrane region" description="Helical" evidence="2">
    <location>
        <begin position="211"/>
        <end position="232"/>
    </location>
</feature>
<feature type="transmembrane region" description="Helical" evidence="2">
    <location>
        <begin position="355"/>
        <end position="373"/>
    </location>
</feature>
<feature type="transmembrane region" description="Helical" evidence="2">
    <location>
        <begin position="101"/>
        <end position="119"/>
    </location>
</feature>
<keyword evidence="4" id="KW-1185">Reference proteome</keyword>
<evidence type="ECO:0000313" key="4">
    <source>
        <dbReference type="Proteomes" id="UP001203852"/>
    </source>
</evidence>
<feature type="transmembrane region" description="Helical" evidence="2">
    <location>
        <begin position="316"/>
        <end position="335"/>
    </location>
</feature>
<sequence>MPVLPLILPTKVLLDRSVSTANISSEALKVVCAWPVSGQYGPGTRFLYYALIGACILGREVQWLRAACLAAALLFPAVAALHGIVLAAVHVDGAVDMDLYGAFQVCSIGILLAPVTVMLSRNYFSQAGSSIIILWTAVLLAGLVSLTVEFFRAKTSRCTQDVNGQPMPTSPGDFPYGATCGLVCDVTSGPFSPMRMGSTNNIYVIPAPDKLTFNAGTLLSAACCIPAILLLISNWDKIRKLNLNQKRLGKRLDKDAQAREMAELEETNNHETGPASAAGETSDQGSRNGEDVEETDKCTCNNNEAEDSGNRRIRNIVTTPIFGAAILSVLAIGEWNFFSPQVQYQTEPMASIGQWAPIVGTGFALLGSLYVGLAKDIVHEKREVEQEKRDAEAEEERRKRQQLEPKTVASTEHDDGGVPAEPVPSRPTSTQNVACSTCGHILSNATKHRSRSQRILAVLADWRRQGSRKMIKVADFIGTAADDTFANEAFKRAKSRWIHYPGEFKINPAARDIAAEFRRSRDFSSASNPSPSRTGSIVPQSRNSSPAFNSTSPTLPRSDTLQLPLPPSPIHFAPTKDSSPPVSPTEVIVHGGQDNPALVLNDNGQLSRSETHPTPPAPVFRLWLFGSRRRGTV</sequence>